<comment type="caution">
    <text evidence="2">The sequence shown here is derived from an EMBL/GenBank/DDBJ whole genome shotgun (WGS) entry which is preliminary data.</text>
</comment>
<accession>A0A1G1ZL77</accession>
<proteinExistence type="predicted"/>
<dbReference type="STRING" id="1798404.A3B92_00430"/>
<organism evidence="2 3">
    <name type="scientific">Candidatus Harrisonbacteria bacterium RIFCSPHIGHO2_02_FULL_42_16</name>
    <dbReference type="NCBI Taxonomy" id="1798404"/>
    <lineage>
        <taxon>Bacteria</taxon>
        <taxon>Candidatus Harrisoniibacteriota</taxon>
    </lineage>
</organism>
<name>A0A1G1ZL77_9BACT</name>
<evidence type="ECO:0000313" key="3">
    <source>
        <dbReference type="Proteomes" id="UP000177960"/>
    </source>
</evidence>
<protein>
    <submittedName>
        <fullName evidence="2">Uncharacterized protein</fullName>
    </submittedName>
</protein>
<keyword evidence="1" id="KW-0812">Transmembrane</keyword>
<dbReference type="Proteomes" id="UP000177960">
    <property type="component" value="Unassembled WGS sequence"/>
</dbReference>
<dbReference type="EMBL" id="MHJG01000002">
    <property type="protein sequence ID" value="OGY64587.1"/>
    <property type="molecule type" value="Genomic_DNA"/>
</dbReference>
<evidence type="ECO:0000256" key="1">
    <source>
        <dbReference type="SAM" id="Phobius"/>
    </source>
</evidence>
<keyword evidence="1" id="KW-1133">Transmembrane helix</keyword>
<feature type="transmembrane region" description="Helical" evidence="1">
    <location>
        <begin position="53"/>
        <end position="76"/>
    </location>
</feature>
<evidence type="ECO:0000313" key="2">
    <source>
        <dbReference type="EMBL" id="OGY64587.1"/>
    </source>
</evidence>
<feature type="transmembrane region" description="Helical" evidence="1">
    <location>
        <begin position="12"/>
        <end position="33"/>
    </location>
</feature>
<keyword evidence="1" id="KW-0472">Membrane</keyword>
<dbReference type="AlphaFoldDB" id="A0A1G1ZL77"/>
<reference evidence="2 3" key="1">
    <citation type="journal article" date="2016" name="Nat. Commun.">
        <title>Thousands of microbial genomes shed light on interconnected biogeochemical processes in an aquifer system.</title>
        <authorList>
            <person name="Anantharaman K."/>
            <person name="Brown C.T."/>
            <person name="Hug L.A."/>
            <person name="Sharon I."/>
            <person name="Castelle C.J."/>
            <person name="Probst A.J."/>
            <person name="Thomas B.C."/>
            <person name="Singh A."/>
            <person name="Wilkins M.J."/>
            <person name="Karaoz U."/>
            <person name="Brodie E.L."/>
            <person name="Williams K.H."/>
            <person name="Hubbard S.S."/>
            <person name="Banfield J.F."/>
        </authorList>
    </citation>
    <scope>NUCLEOTIDE SEQUENCE [LARGE SCALE GENOMIC DNA]</scope>
</reference>
<gene>
    <name evidence="2" type="ORF">A3B92_00430</name>
</gene>
<sequence length="81" mass="8700">MNLNPKALGLTFGLLAGAVWLVLMAVSLTTGFLDQTVQAVGGLHPGFSYTWGGMFWMAAAHLFAGFVWGYAVALAYNKFNK</sequence>